<feature type="compositionally biased region" description="Polar residues" evidence="1">
    <location>
        <begin position="113"/>
        <end position="122"/>
    </location>
</feature>
<sequence>MVAQSSEELPHPTPVTPQPPRAQGAIIHLVVDRKLIISAYTSRGKANTRFGCEKSCRIQFGRNCILPSARKTFVGQGGAGLLHEEKQSRTKDSPTVAEQVPGSDSNRPRKSRMANQAPQPTLRSVKARTKDEAGYSSYPQSTTYSKPAQEKTPSTPHALLRPGVKALA</sequence>
<proteinExistence type="predicted"/>
<feature type="region of interest" description="Disordered" evidence="1">
    <location>
        <begin position="80"/>
        <end position="168"/>
    </location>
</feature>
<feature type="compositionally biased region" description="Pro residues" evidence="1">
    <location>
        <begin position="11"/>
        <end position="20"/>
    </location>
</feature>
<feature type="compositionally biased region" description="Basic and acidic residues" evidence="1">
    <location>
        <begin position="82"/>
        <end position="92"/>
    </location>
</feature>
<dbReference type="EMBL" id="KB743625">
    <property type="protein sequence ID" value="EOA97727.1"/>
    <property type="molecule type" value="Genomic_DNA"/>
</dbReference>
<protein>
    <submittedName>
        <fullName evidence="2">Uncharacterized protein</fullName>
    </submittedName>
</protein>
<organism evidence="2 3">
    <name type="scientific">Anas platyrhynchos</name>
    <name type="common">Mallard</name>
    <name type="synonym">Anas boschas</name>
    <dbReference type="NCBI Taxonomy" id="8839"/>
    <lineage>
        <taxon>Eukaryota</taxon>
        <taxon>Metazoa</taxon>
        <taxon>Chordata</taxon>
        <taxon>Craniata</taxon>
        <taxon>Vertebrata</taxon>
        <taxon>Euteleostomi</taxon>
        <taxon>Archelosauria</taxon>
        <taxon>Archosauria</taxon>
        <taxon>Dinosauria</taxon>
        <taxon>Saurischia</taxon>
        <taxon>Theropoda</taxon>
        <taxon>Coelurosauria</taxon>
        <taxon>Aves</taxon>
        <taxon>Neognathae</taxon>
        <taxon>Galloanserae</taxon>
        <taxon>Anseriformes</taxon>
        <taxon>Anatidae</taxon>
        <taxon>Anatinae</taxon>
        <taxon>Anas</taxon>
    </lineage>
</organism>
<keyword evidence="3" id="KW-1185">Reference proteome</keyword>
<name>R0LBR2_ANAPL</name>
<feature type="compositionally biased region" description="Polar residues" evidence="1">
    <location>
        <begin position="137"/>
        <end position="155"/>
    </location>
</feature>
<evidence type="ECO:0000313" key="3">
    <source>
        <dbReference type="Proteomes" id="UP000296049"/>
    </source>
</evidence>
<dbReference type="AlphaFoldDB" id="R0LBR2"/>
<accession>R0LBR2</accession>
<reference evidence="3" key="1">
    <citation type="journal article" date="2013" name="Nat. Genet.">
        <title>The duck genome and transcriptome provide insight into an avian influenza virus reservoir species.</title>
        <authorList>
            <person name="Huang Y."/>
            <person name="Li Y."/>
            <person name="Burt D.W."/>
            <person name="Chen H."/>
            <person name="Zhang Y."/>
            <person name="Qian W."/>
            <person name="Kim H."/>
            <person name="Gan S."/>
            <person name="Zhao Y."/>
            <person name="Li J."/>
            <person name="Yi K."/>
            <person name="Feng H."/>
            <person name="Zhu P."/>
            <person name="Li B."/>
            <person name="Liu Q."/>
            <person name="Fairley S."/>
            <person name="Magor K.E."/>
            <person name="Du Z."/>
            <person name="Hu X."/>
            <person name="Goodman L."/>
            <person name="Tafer H."/>
            <person name="Vignal A."/>
            <person name="Lee T."/>
            <person name="Kim K.W."/>
            <person name="Sheng Z."/>
            <person name="An Y."/>
            <person name="Searle S."/>
            <person name="Herrero J."/>
            <person name="Groenen M.A."/>
            <person name="Crooijmans R.P."/>
            <person name="Faraut T."/>
            <person name="Cai Q."/>
            <person name="Webster R.G."/>
            <person name="Aldridge J.R."/>
            <person name="Warren W.C."/>
            <person name="Bartschat S."/>
            <person name="Kehr S."/>
            <person name="Marz M."/>
            <person name="Stadler P.F."/>
            <person name="Smith J."/>
            <person name="Kraus R.H."/>
            <person name="Zhao Y."/>
            <person name="Ren L."/>
            <person name="Fei J."/>
            <person name="Morisson M."/>
            <person name="Kaiser P."/>
            <person name="Griffin D.K."/>
            <person name="Rao M."/>
            <person name="Pitel F."/>
            <person name="Wang J."/>
            <person name="Li N."/>
        </authorList>
    </citation>
    <scope>NUCLEOTIDE SEQUENCE [LARGE SCALE GENOMIC DNA]</scope>
</reference>
<feature type="region of interest" description="Disordered" evidence="1">
    <location>
        <begin position="1"/>
        <end position="21"/>
    </location>
</feature>
<dbReference type="Proteomes" id="UP000296049">
    <property type="component" value="Unassembled WGS sequence"/>
</dbReference>
<gene>
    <name evidence="2" type="ORF">Anapl_05101</name>
</gene>
<evidence type="ECO:0000256" key="1">
    <source>
        <dbReference type="SAM" id="MobiDB-lite"/>
    </source>
</evidence>
<evidence type="ECO:0000313" key="2">
    <source>
        <dbReference type="EMBL" id="EOA97727.1"/>
    </source>
</evidence>